<proteinExistence type="predicted"/>
<reference evidence="7" key="1">
    <citation type="submission" date="2021-02" db="EMBL/GenBank/DDBJ databases">
        <authorList>
            <person name="Nowell W R."/>
        </authorList>
    </citation>
    <scope>NUCLEOTIDE SEQUENCE</scope>
</reference>
<gene>
    <name evidence="7" type="ORF">JYZ213_LOCUS22053</name>
    <name evidence="8" type="ORF">OXD698_LOCUS5474</name>
</gene>
<feature type="transmembrane region" description="Helical" evidence="5">
    <location>
        <begin position="239"/>
        <end position="259"/>
    </location>
</feature>
<dbReference type="EMBL" id="CAJNOG010000247">
    <property type="protein sequence ID" value="CAF1113280.1"/>
    <property type="molecule type" value="Genomic_DNA"/>
</dbReference>
<dbReference type="InterPro" id="IPR052954">
    <property type="entry name" value="GPCR-Ligand_Int"/>
</dbReference>
<evidence type="ECO:0000256" key="4">
    <source>
        <dbReference type="ARBA" id="ARBA00023136"/>
    </source>
</evidence>
<dbReference type="Proteomes" id="UP000663845">
    <property type="component" value="Unassembled WGS sequence"/>
</dbReference>
<keyword evidence="3 5" id="KW-1133">Transmembrane helix</keyword>
<feature type="transmembrane region" description="Helical" evidence="5">
    <location>
        <begin position="54"/>
        <end position="76"/>
    </location>
</feature>
<evidence type="ECO:0000313" key="9">
    <source>
        <dbReference type="Proteomes" id="UP000663845"/>
    </source>
</evidence>
<evidence type="ECO:0000256" key="3">
    <source>
        <dbReference type="ARBA" id="ARBA00022989"/>
    </source>
</evidence>
<dbReference type="AlphaFoldDB" id="A0A814Q1S0"/>
<evidence type="ECO:0000256" key="1">
    <source>
        <dbReference type="ARBA" id="ARBA00004370"/>
    </source>
</evidence>
<accession>A0A814Q1S0</accession>
<feature type="transmembrane region" description="Helical" evidence="5">
    <location>
        <begin position="139"/>
        <end position="157"/>
    </location>
</feature>
<feature type="transmembrane region" description="Helical" evidence="5">
    <location>
        <begin position="282"/>
        <end position="302"/>
    </location>
</feature>
<feature type="transmembrane region" description="Helical" evidence="5">
    <location>
        <begin position="96"/>
        <end position="118"/>
    </location>
</feature>
<dbReference type="EMBL" id="CAJOAZ010000223">
    <property type="protein sequence ID" value="CAF3582406.1"/>
    <property type="molecule type" value="Genomic_DNA"/>
</dbReference>
<dbReference type="Proteomes" id="UP000663844">
    <property type="component" value="Unassembled WGS sequence"/>
</dbReference>
<evidence type="ECO:0000313" key="8">
    <source>
        <dbReference type="EMBL" id="CAF3582406.1"/>
    </source>
</evidence>
<dbReference type="InterPro" id="IPR017452">
    <property type="entry name" value="GPCR_Rhodpsn_7TM"/>
</dbReference>
<feature type="transmembrane region" description="Helical" evidence="5">
    <location>
        <begin position="22"/>
        <end position="42"/>
    </location>
</feature>
<comment type="caution">
    <text evidence="7">The sequence shown here is derived from an EMBL/GenBank/DDBJ whole genome shotgun (WGS) entry which is preliminary data.</text>
</comment>
<feature type="transmembrane region" description="Helical" evidence="5">
    <location>
        <begin position="181"/>
        <end position="204"/>
    </location>
</feature>
<dbReference type="Gene3D" id="1.20.1070.10">
    <property type="entry name" value="Rhodopsin 7-helix transmembrane proteins"/>
    <property type="match status" value="1"/>
</dbReference>
<feature type="domain" description="G-protein coupled receptors family 1 profile" evidence="6">
    <location>
        <begin position="34"/>
        <end position="302"/>
    </location>
</feature>
<evidence type="ECO:0000259" key="6">
    <source>
        <dbReference type="PROSITE" id="PS50262"/>
    </source>
</evidence>
<comment type="subcellular location">
    <subcellularLocation>
        <location evidence="1">Membrane</location>
    </subcellularLocation>
</comment>
<evidence type="ECO:0000256" key="5">
    <source>
        <dbReference type="SAM" id="Phobius"/>
    </source>
</evidence>
<dbReference type="PANTHER" id="PTHR46641:SF2">
    <property type="entry name" value="FMRFAMIDE RECEPTOR"/>
    <property type="match status" value="1"/>
</dbReference>
<organism evidence="7 9">
    <name type="scientific">Adineta steineri</name>
    <dbReference type="NCBI Taxonomy" id="433720"/>
    <lineage>
        <taxon>Eukaryota</taxon>
        <taxon>Metazoa</taxon>
        <taxon>Spiralia</taxon>
        <taxon>Gnathifera</taxon>
        <taxon>Rotifera</taxon>
        <taxon>Eurotatoria</taxon>
        <taxon>Bdelloidea</taxon>
        <taxon>Adinetida</taxon>
        <taxon>Adinetidae</taxon>
        <taxon>Adineta</taxon>
    </lineage>
</organism>
<dbReference type="GO" id="GO:0016020">
    <property type="term" value="C:membrane"/>
    <property type="evidence" value="ECO:0007669"/>
    <property type="project" value="UniProtKB-SubCell"/>
</dbReference>
<evidence type="ECO:0000256" key="2">
    <source>
        <dbReference type="ARBA" id="ARBA00022692"/>
    </source>
</evidence>
<protein>
    <recommendedName>
        <fullName evidence="6">G-protein coupled receptors family 1 profile domain-containing protein</fullName>
    </recommendedName>
</protein>
<sequence>MPTNTTNLIAYLQNASTQSNRYISIFIFIFGVLGNILNCIVLSQGKLRTNSCSFLFLISSIASLISILSGLTSRMLAGYAVDLTNTISWLCKLRAFVLFVSRTIAAWSLTLASIDRWFSSSANSEYRKKSSLKNSYRNMYIIILFSFLLYIQLFYCYEANLINTPLKCYAKTVACQLASDLSYAIITIIIPIMGMILFGLLTILNVQKSYRRVCIVTVTKVTKNVQNQRKRWKKADYQLLLMLIVQIILYSIFTLPQAIQKIYSTSTETQIKSALQTTIENLIFNLLLLLTYFSSGMPFYIYTLCGGQIFRKASIDVIRKLCICRR</sequence>
<dbReference type="SUPFAM" id="SSF81321">
    <property type="entry name" value="Family A G protein-coupled receptor-like"/>
    <property type="match status" value="1"/>
</dbReference>
<keyword evidence="4 5" id="KW-0472">Membrane</keyword>
<evidence type="ECO:0000313" key="7">
    <source>
        <dbReference type="EMBL" id="CAF1113280.1"/>
    </source>
</evidence>
<dbReference type="PANTHER" id="PTHR46641">
    <property type="entry name" value="FMRFAMIDE RECEPTOR-RELATED"/>
    <property type="match status" value="1"/>
</dbReference>
<name>A0A814Q1S0_9BILA</name>
<dbReference type="PROSITE" id="PS50262">
    <property type="entry name" value="G_PROTEIN_RECEP_F1_2"/>
    <property type="match status" value="1"/>
</dbReference>
<keyword evidence="2 5" id="KW-0812">Transmembrane</keyword>